<comment type="similarity">
    <text evidence="1">Belongs to the sigma-70 factor family. ECF subfamily.</text>
</comment>
<dbReference type="InterPro" id="IPR007627">
    <property type="entry name" value="RNA_pol_sigma70_r2"/>
</dbReference>
<keyword evidence="3" id="KW-0731">Sigma factor</keyword>
<dbReference type="Proteomes" id="UP000276603">
    <property type="component" value="Unassembled WGS sequence"/>
</dbReference>
<keyword evidence="9" id="KW-1185">Reference proteome</keyword>
<dbReference type="OrthoDB" id="1027298at2"/>
<dbReference type="NCBIfam" id="TIGR02937">
    <property type="entry name" value="sigma70-ECF"/>
    <property type="match status" value="1"/>
</dbReference>
<dbReference type="InterPro" id="IPR039425">
    <property type="entry name" value="RNA_pol_sigma-70-like"/>
</dbReference>
<dbReference type="InterPro" id="IPR013325">
    <property type="entry name" value="RNA_pol_sigma_r2"/>
</dbReference>
<organism evidence="8 9">
    <name type="scientific">Ulvibacterium marinum</name>
    <dbReference type="NCBI Taxonomy" id="2419782"/>
    <lineage>
        <taxon>Bacteria</taxon>
        <taxon>Pseudomonadati</taxon>
        <taxon>Bacteroidota</taxon>
        <taxon>Flavobacteriia</taxon>
        <taxon>Flavobacteriales</taxon>
        <taxon>Flavobacteriaceae</taxon>
        <taxon>Ulvibacterium</taxon>
    </lineage>
</organism>
<accession>A0A3B0CB48</accession>
<dbReference type="SUPFAM" id="SSF88659">
    <property type="entry name" value="Sigma3 and sigma4 domains of RNA polymerase sigma factors"/>
    <property type="match status" value="1"/>
</dbReference>
<evidence type="ECO:0000256" key="2">
    <source>
        <dbReference type="ARBA" id="ARBA00023015"/>
    </source>
</evidence>
<dbReference type="Gene3D" id="1.10.10.10">
    <property type="entry name" value="Winged helix-like DNA-binding domain superfamily/Winged helix DNA-binding domain"/>
    <property type="match status" value="1"/>
</dbReference>
<dbReference type="Pfam" id="PF08281">
    <property type="entry name" value="Sigma70_r4_2"/>
    <property type="match status" value="1"/>
</dbReference>
<dbReference type="Pfam" id="PF04542">
    <property type="entry name" value="Sigma70_r2"/>
    <property type="match status" value="1"/>
</dbReference>
<name>A0A3B0CB48_9FLAO</name>
<dbReference type="InterPro" id="IPR036388">
    <property type="entry name" value="WH-like_DNA-bd_sf"/>
</dbReference>
<evidence type="ECO:0000256" key="5">
    <source>
        <dbReference type="ARBA" id="ARBA00023163"/>
    </source>
</evidence>
<proteinExistence type="inferred from homology"/>
<evidence type="ECO:0000313" key="8">
    <source>
        <dbReference type="EMBL" id="RKN81914.1"/>
    </source>
</evidence>
<gene>
    <name evidence="8" type="ORF">D7Z94_13050</name>
</gene>
<feature type="domain" description="RNA polymerase sigma factor 70 region 4 type 2" evidence="7">
    <location>
        <begin position="152"/>
        <end position="202"/>
    </location>
</feature>
<dbReference type="GO" id="GO:0016987">
    <property type="term" value="F:sigma factor activity"/>
    <property type="evidence" value="ECO:0007669"/>
    <property type="project" value="UniProtKB-KW"/>
</dbReference>
<keyword evidence="2" id="KW-0805">Transcription regulation</keyword>
<evidence type="ECO:0000259" key="6">
    <source>
        <dbReference type="Pfam" id="PF04542"/>
    </source>
</evidence>
<dbReference type="GO" id="GO:0006352">
    <property type="term" value="P:DNA-templated transcription initiation"/>
    <property type="evidence" value="ECO:0007669"/>
    <property type="project" value="InterPro"/>
</dbReference>
<dbReference type="CDD" id="cd06171">
    <property type="entry name" value="Sigma70_r4"/>
    <property type="match status" value="1"/>
</dbReference>
<reference evidence="8 9" key="1">
    <citation type="submission" date="2018-10" db="EMBL/GenBank/DDBJ databases">
        <title>Ulvibacterium marinum gen. nov., sp. nov., a novel marine bacterium of the family Flavobacteriaceae, isolated from a culture of the green alga Ulva prolifera.</title>
        <authorList>
            <person name="Zhang Z."/>
        </authorList>
    </citation>
    <scope>NUCLEOTIDE SEQUENCE [LARGE SCALE GENOMIC DNA]</scope>
    <source>
        <strain evidence="8 9">CCMM003</strain>
    </source>
</reference>
<evidence type="ECO:0000259" key="7">
    <source>
        <dbReference type="Pfam" id="PF08281"/>
    </source>
</evidence>
<evidence type="ECO:0000256" key="3">
    <source>
        <dbReference type="ARBA" id="ARBA00023082"/>
    </source>
</evidence>
<protein>
    <submittedName>
        <fullName evidence="8">RNA polymerase sigma factor</fullName>
    </submittedName>
</protein>
<dbReference type="InterPro" id="IPR014284">
    <property type="entry name" value="RNA_pol_sigma-70_dom"/>
</dbReference>
<dbReference type="InterPro" id="IPR013324">
    <property type="entry name" value="RNA_pol_sigma_r3/r4-like"/>
</dbReference>
<evidence type="ECO:0000313" key="9">
    <source>
        <dbReference type="Proteomes" id="UP000276603"/>
    </source>
</evidence>
<dbReference type="PANTHER" id="PTHR43133:SF8">
    <property type="entry name" value="RNA POLYMERASE SIGMA FACTOR HI_1459-RELATED"/>
    <property type="match status" value="1"/>
</dbReference>
<evidence type="ECO:0000256" key="4">
    <source>
        <dbReference type="ARBA" id="ARBA00023125"/>
    </source>
</evidence>
<comment type="caution">
    <text evidence="8">The sequence shown here is derived from an EMBL/GenBank/DDBJ whole genome shotgun (WGS) entry which is preliminary data.</text>
</comment>
<evidence type="ECO:0000256" key="1">
    <source>
        <dbReference type="ARBA" id="ARBA00010641"/>
    </source>
</evidence>
<sequence>MGYLLQKAGLTLKQTTNLRIPLEIGRKPRTLSDEELVHKIVQVNDPLLFGHLYDRYAQRIYNKCYGFSKSKDEAEDLTQDVFLKLYLKLDTFKGKSKFSTWLYAFTYNFCVNYVRRKNLKKMDHPLDNIGDPDFMPLFEVSEEQLMQVKATRLKKALELITAEDKSLLLLKYQDDVSVKELGILLGVTEGAIKMRLKRARQKVIRAYHKLT</sequence>
<feature type="domain" description="RNA polymerase sigma-70 region 2" evidence="6">
    <location>
        <begin position="52"/>
        <end position="118"/>
    </location>
</feature>
<dbReference type="GO" id="GO:0003677">
    <property type="term" value="F:DNA binding"/>
    <property type="evidence" value="ECO:0007669"/>
    <property type="project" value="UniProtKB-KW"/>
</dbReference>
<dbReference type="PANTHER" id="PTHR43133">
    <property type="entry name" value="RNA POLYMERASE ECF-TYPE SIGMA FACTO"/>
    <property type="match status" value="1"/>
</dbReference>
<dbReference type="AlphaFoldDB" id="A0A3B0CB48"/>
<dbReference type="Gene3D" id="1.10.1740.10">
    <property type="match status" value="1"/>
</dbReference>
<keyword evidence="5" id="KW-0804">Transcription</keyword>
<keyword evidence="4" id="KW-0238">DNA-binding</keyword>
<dbReference type="SUPFAM" id="SSF88946">
    <property type="entry name" value="Sigma2 domain of RNA polymerase sigma factors"/>
    <property type="match status" value="1"/>
</dbReference>
<dbReference type="EMBL" id="RBCJ01000002">
    <property type="protein sequence ID" value="RKN81914.1"/>
    <property type="molecule type" value="Genomic_DNA"/>
</dbReference>
<dbReference type="InterPro" id="IPR013249">
    <property type="entry name" value="RNA_pol_sigma70_r4_t2"/>
</dbReference>